<comment type="caution">
    <text evidence="6">The sequence shown here is derived from an EMBL/GenBank/DDBJ whole genome shotgun (WGS) entry which is preliminary data.</text>
</comment>
<keyword evidence="2 4" id="KW-0238">DNA-binding</keyword>
<evidence type="ECO:0000259" key="5">
    <source>
        <dbReference type="PROSITE" id="PS50977"/>
    </source>
</evidence>
<name>A0ABW3EN41_9ACTN</name>
<evidence type="ECO:0000313" key="7">
    <source>
        <dbReference type="Proteomes" id="UP001596972"/>
    </source>
</evidence>
<proteinExistence type="predicted"/>
<keyword evidence="3" id="KW-0804">Transcription</keyword>
<evidence type="ECO:0000256" key="3">
    <source>
        <dbReference type="ARBA" id="ARBA00023163"/>
    </source>
</evidence>
<organism evidence="6 7">
    <name type="scientific">Actinomadura sediminis</name>
    <dbReference type="NCBI Taxonomy" id="1038904"/>
    <lineage>
        <taxon>Bacteria</taxon>
        <taxon>Bacillati</taxon>
        <taxon>Actinomycetota</taxon>
        <taxon>Actinomycetes</taxon>
        <taxon>Streptosporangiales</taxon>
        <taxon>Thermomonosporaceae</taxon>
        <taxon>Actinomadura</taxon>
    </lineage>
</organism>
<dbReference type="Pfam" id="PF00440">
    <property type="entry name" value="TetR_N"/>
    <property type="match status" value="1"/>
</dbReference>
<dbReference type="InterPro" id="IPR001647">
    <property type="entry name" value="HTH_TetR"/>
</dbReference>
<evidence type="ECO:0000313" key="6">
    <source>
        <dbReference type="EMBL" id="MFD0900421.1"/>
    </source>
</evidence>
<dbReference type="EMBL" id="JBHTJA010000010">
    <property type="protein sequence ID" value="MFD0900421.1"/>
    <property type="molecule type" value="Genomic_DNA"/>
</dbReference>
<keyword evidence="7" id="KW-1185">Reference proteome</keyword>
<gene>
    <name evidence="6" type="ORF">ACFQ11_08475</name>
</gene>
<dbReference type="InterPro" id="IPR011075">
    <property type="entry name" value="TetR_C"/>
</dbReference>
<dbReference type="Gene3D" id="1.10.357.10">
    <property type="entry name" value="Tetracycline Repressor, domain 2"/>
    <property type="match status" value="1"/>
</dbReference>
<dbReference type="PANTHER" id="PTHR47506:SF1">
    <property type="entry name" value="HTH-TYPE TRANSCRIPTIONAL REGULATOR YJDC"/>
    <property type="match status" value="1"/>
</dbReference>
<dbReference type="InterPro" id="IPR009057">
    <property type="entry name" value="Homeodomain-like_sf"/>
</dbReference>
<keyword evidence="1" id="KW-0805">Transcription regulation</keyword>
<reference evidence="7" key="1">
    <citation type="journal article" date="2019" name="Int. J. Syst. Evol. Microbiol.">
        <title>The Global Catalogue of Microorganisms (GCM) 10K type strain sequencing project: providing services to taxonomists for standard genome sequencing and annotation.</title>
        <authorList>
            <consortium name="The Broad Institute Genomics Platform"/>
            <consortium name="The Broad Institute Genome Sequencing Center for Infectious Disease"/>
            <person name="Wu L."/>
            <person name="Ma J."/>
        </authorList>
    </citation>
    <scope>NUCLEOTIDE SEQUENCE [LARGE SCALE GENOMIC DNA]</scope>
    <source>
        <strain evidence="7">JCM 31202</strain>
    </source>
</reference>
<dbReference type="PROSITE" id="PS50977">
    <property type="entry name" value="HTH_TETR_2"/>
    <property type="match status" value="1"/>
</dbReference>
<dbReference type="PANTHER" id="PTHR47506">
    <property type="entry name" value="TRANSCRIPTIONAL REGULATORY PROTEIN"/>
    <property type="match status" value="1"/>
</dbReference>
<dbReference type="SUPFAM" id="SSF46689">
    <property type="entry name" value="Homeodomain-like"/>
    <property type="match status" value="1"/>
</dbReference>
<accession>A0ABW3EN41</accession>
<dbReference type="InterPro" id="IPR036271">
    <property type="entry name" value="Tet_transcr_reg_TetR-rel_C_sf"/>
</dbReference>
<evidence type="ECO:0000256" key="4">
    <source>
        <dbReference type="PROSITE-ProRule" id="PRU00335"/>
    </source>
</evidence>
<evidence type="ECO:0000256" key="1">
    <source>
        <dbReference type="ARBA" id="ARBA00023015"/>
    </source>
</evidence>
<feature type="domain" description="HTH tetR-type" evidence="5">
    <location>
        <begin position="6"/>
        <end position="66"/>
    </location>
</feature>
<dbReference type="Pfam" id="PF16925">
    <property type="entry name" value="TetR_C_13"/>
    <property type="match status" value="1"/>
</dbReference>
<dbReference type="Proteomes" id="UP001596972">
    <property type="component" value="Unassembled WGS sequence"/>
</dbReference>
<evidence type="ECO:0000256" key="2">
    <source>
        <dbReference type="ARBA" id="ARBA00023125"/>
    </source>
</evidence>
<protein>
    <submittedName>
        <fullName evidence="6">TetR/AcrR family transcriptional regulator</fullName>
    </submittedName>
</protein>
<dbReference type="RefSeq" id="WP_378297424.1">
    <property type="nucleotide sequence ID" value="NZ_JBHTJA010000010.1"/>
</dbReference>
<dbReference type="SUPFAM" id="SSF48498">
    <property type="entry name" value="Tetracyclin repressor-like, C-terminal domain"/>
    <property type="match status" value="1"/>
</dbReference>
<sequence length="209" mass="22472">MPDVKHFDPEQVLDQVVELFWRRGAASTGIGDVVAATGLSRSSLYATFGGKRELYLAALRRYVERRSRPVLDALAADDRGTPAIAAFFDRLVQARCEGPHARWGCMVSNAHAGTAPHADAVGEDARVRQVLAEHHARLRAAMASALRTARSREQLRPGVEPEATADVLALLAYGVNLRSRAGAPAADLRATVTAALESLCAPDPLVKEK</sequence>
<feature type="DNA-binding region" description="H-T-H motif" evidence="4">
    <location>
        <begin position="29"/>
        <end position="48"/>
    </location>
</feature>
<dbReference type="Gene3D" id="1.10.10.60">
    <property type="entry name" value="Homeodomain-like"/>
    <property type="match status" value="1"/>
</dbReference>